<proteinExistence type="predicted"/>
<sequence length="108" mass="11961">MHCQHHADIIAIAFLCHNRACGYDIAHGGCWWWLRSAIRQAAQDDRRSISKIDGRNMELRTVGRVIGGDGFQAESAWKALGGGSRNNGKLKAPEQYQVKFIPSAQIGI</sequence>
<reference evidence="1" key="1">
    <citation type="submission" date="2021-01" db="EMBL/GenBank/DDBJ databases">
        <authorList>
            <person name="Corre E."/>
            <person name="Pelletier E."/>
            <person name="Niang G."/>
            <person name="Scheremetjew M."/>
            <person name="Finn R."/>
            <person name="Kale V."/>
            <person name="Holt S."/>
            <person name="Cochrane G."/>
            <person name="Meng A."/>
            <person name="Brown T."/>
            <person name="Cohen L."/>
        </authorList>
    </citation>
    <scope>NUCLEOTIDE SEQUENCE</scope>
    <source>
        <strain evidence="1">CCMP3328</strain>
    </source>
</reference>
<dbReference type="EMBL" id="HBEF01017232">
    <property type="protein sequence ID" value="CAD8338583.1"/>
    <property type="molecule type" value="Transcribed_RNA"/>
</dbReference>
<protein>
    <submittedName>
        <fullName evidence="1">Uncharacterized protein</fullName>
    </submittedName>
</protein>
<name>A0A7R9WXG9_9STRA</name>
<dbReference type="AlphaFoldDB" id="A0A7R9WXG9"/>
<accession>A0A7R9WXG9</accession>
<organism evidence="1">
    <name type="scientific">Craspedostauros australis</name>
    <dbReference type="NCBI Taxonomy" id="1486917"/>
    <lineage>
        <taxon>Eukaryota</taxon>
        <taxon>Sar</taxon>
        <taxon>Stramenopiles</taxon>
        <taxon>Ochrophyta</taxon>
        <taxon>Bacillariophyta</taxon>
        <taxon>Bacillariophyceae</taxon>
        <taxon>Bacillariophycidae</taxon>
        <taxon>Naviculales</taxon>
        <taxon>Naviculaceae</taxon>
        <taxon>Craspedostauros</taxon>
    </lineage>
</organism>
<gene>
    <name evidence="1" type="ORF">CAUS1442_LOCUS10716</name>
</gene>
<evidence type="ECO:0000313" key="1">
    <source>
        <dbReference type="EMBL" id="CAD8338583.1"/>
    </source>
</evidence>